<evidence type="ECO:0000313" key="6">
    <source>
        <dbReference type="Proteomes" id="UP000646911"/>
    </source>
</evidence>
<dbReference type="InterPro" id="IPR000667">
    <property type="entry name" value="Peptidase_S13"/>
</dbReference>
<dbReference type="EMBL" id="JACOFX010000009">
    <property type="protein sequence ID" value="MBC3909307.1"/>
    <property type="molecule type" value="Genomic_DNA"/>
</dbReference>
<keyword evidence="4" id="KW-0732">Signal</keyword>
<feature type="region of interest" description="Disordered" evidence="3">
    <location>
        <begin position="238"/>
        <end position="259"/>
    </location>
</feature>
<reference evidence="5 6" key="1">
    <citation type="submission" date="2020-08" db="EMBL/GenBank/DDBJ databases">
        <title>Novel species isolated from subtropical streams in China.</title>
        <authorList>
            <person name="Lu H."/>
        </authorList>
    </citation>
    <scope>NUCLEOTIDE SEQUENCE [LARGE SCALE GENOMIC DNA]</scope>
    <source>
        <strain evidence="5 6">NL8W</strain>
    </source>
</reference>
<sequence>MRLTPVSLFFVIPLLPAFVFAQTSLPPAVEAAFNKANVPVQALSAIVIPATGGAAVLTQAADRPMNPASAMKLVTTLVGLEELGPNFRWKTQILADKAAKKINDSLTGTLYLRGGGDPNLTIEKLGSMLRILRNQGLRRLRGDLILDRSYFQPERPDIGAPQFDEYPDAYYNVIPDALLVNSNLSSISLESTGDKIEARLNTPLDKVKITNHLHFNELPCSAWETEWLPPVIETMRSVADDPETNNPNAPTGKKTERQTTRGGLEITLNGGFPKRCKITNNINILDRNQYLAHLIRALWQEMGGTWQGEVRDGKTPASATVLTERVSEPLADILRPINKQSDNVMARMLYLTLGTESANKQGMSNLQAADARIRQWMFRQGINDAGLVLENGSGLSRMERISPLQMAGLLQAGERSNWYAEFASSLPVAAMDGTMRRRLKGGPAELRARIKTGTLKDVVAIAGYVRDINEQQWVVVAMINHEEAVKAKAALDELINWVAAGKP</sequence>
<dbReference type="Pfam" id="PF02113">
    <property type="entry name" value="Peptidase_S13"/>
    <property type="match status" value="2"/>
</dbReference>
<dbReference type="RefSeq" id="WP_186954832.1">
    <property type="nucleotide sequence ID" value="NZ_JACOFX010000009.1"/>
</dbReference>
<evidence type="ECO:0000256" key="2">
    <source>
        <dbReference type="ARBA" id="ARBA00022801"/>
    </source>
</evidence>
<feature type="chain" id="PRO_5046739467" evidence="4">
    <location>
        <begin position="22"/>
        <end position="503"/>
    </location>
</feature>
<dbReference type="GO" id="GO:0009002">
    <property type="term" value="F:serine-type D-Ala-D-Ala carboxypeptidase activity"/>
    <property type="evidence" value="ECO:0007669"/>
    <property type="project" value="UniProtKB-EC"/>
</dbReference>
<evidence type="ECO:0000313" key="5">
    <source>
        <dbReference type="EMBL" id="MBC3909307.1"/>
    </source>
</evidence>
<keyword evidence="5" id="KW-0645">Protease</keyword>
<comment type="caution">
    <text evidence="5">The sequence shown here is derived from an EMBL/GenBank/DDBJ whole genome shotgun (WGS) entry which is preliminary data.</text>
</comment>
<organism evidence="5 6">
    <name type="scientific">Undibacterium umbellatum</name>
    <dbReference type="NCBI Taxonomy" id="2762300"/>
    <lineage>
        <taxon>Bacteria</taxon>
        <taxon>Pseudomonadati</taxon>
        <taxon>Pseudomonadota</taxon>
        <taxon>Betaproteobacteria</taxon>
        <taxon>Burkholderiales</taxon>
        <taxon>Oxalobacteraceae</taxon>
        <taxon>Undibacterium</taxon>
    </lineage>
</organism>
<dbReference type="InterPro" id="IPR012338">
    <property type="entry name" value="Beta-lactam/transpept-like"/>
</dbReference>
<evidence type="ECO:0000256" key="1">
    <source>
        <dbReference type="ARBA" id="ARBA00006096"/>
    </source>
</evidence>
<keyword evidence="2 5" id="KW-0378">Hydrolase</keyword>
<keyword evidence="5" id="KW-0121">Carboxypeptidase</keyword>
<proteinExistence type="inferred from homology"/>
<keyword evidence="6" id="KW-1185">Reference proteome</keyword>
<dbReference type="PANTHER" id="PTHR30023">
    <property type="entry name" value="D-ALANYL-D-ALANINE CARBOXYPEPTIDASE"/>
    <property type="match status" value="1"/>
</dbReference>
<dbReference type="Proteomes" id="UP000646911">
    <property type="component" value="Unassembled WGS sequence"/>
</dbReference>
<name>A0ABR6ZC22_9BURK</name>
<dbReference type="SUPFAM" id="SSF56601">
    <property type="entry name" value="beta-lactamase/transpeptidase-like"/>
    <property type="match status" value="1"/>
</dbReference>
<evidence type="ECO:0000256" key="3">
    <source>
        <dbReference type="SAM" id="MobiDB-lite"/>
    </source>
</evidence>
<feature type="signal peptide" evidence="4">
    <location>
        <begin position="1"/>
        <end position="21"/>
    </location>
</feature>
<dbReference type="NCBIfam" id="TIGR00666">
    <property type="entry name" value="PBP4"/>
    <property type="match status" value="1"/>
</dbReference>
<comment type="similarity">
    <text evidence="1">Belongs to the peptidase S13 family.</text>
</comment>
<gene>
    <name evidence="5" type="primary">dacB</name>
    <name evidence="5" type="ORF">H8L47_17250</name>
</gene>
<dbReference type="Gene3D" id="3.50.80.20">
    <property type="entry name" value="D-Ala-D-Ala carboxypeptidase C, peptidase S13"/>
    <property type="match status" value="1"/>
</dbReference>
<protein>
    <submittedName>
        <fullName evidence="5">D-alanyl-D-alanine carboxypeptidase/D-alanyl-D-alanine-endopeptidase</fullName>
        <ecNumber evidence="5">3.4.16.4</ecNumber>
    </submittedName>
</protein>
<accession>A0ABR6ZC22</accession>
<dbReference type="PANTHER" id="PTHR30023:SF0">
    <property type="entry name" value="PENICILLIN-SENSITIVE CARBOXYPEPTIDASE A"/>
    <property type="match status" value="1"/>
</dbReference>
<dbReference type="EC" id="3.4.16.4" evidence="5"/>
<dbReference type="Gene3D" id="3.40.710.10">
    <property type="entry name" value="DD-peptidase/beta-lactamase superfamily"/>
    <property type="match status" value="1"/>
</dbReference>
<evidence type="ECO:0000256" key="4">
    <source>
        <dbReference type="SAM" id="SignalP"/>
    </source>
</evidence>